<sequence>MLEVNGKKGKMLICEDRECNTRKTISQVTNSRCPNCHKKLELRGEGEGRIFTCSCGYREKLSSFNKRKQEEKQKASKKDVNQYFKKIKIKIKRHLIIHLQKH</sequence>
<reference evidence="1" key="1">
    <citation type="submission" date="2018-06" db="EMBL/GenBank/DDBJ databases">
        <authorList>
            <consortium name="Pathogen Informatics"/>
            <person name="Doyle S."/>
        </authorList>
    </citation>
    <scope>NUCLEOTIDE SEQUENCE</scope>
    <source>
        <strain evidence="1">NCTC13307</strain>
    </source>
</reference>
<protein>
    <submittedName>
        <fullName evidence="1">DNA topoisomerase III</fullName>
    </submittedName>
</protein>
<dbReference type="GO" id="GO:0016853">
    <property type="term" value="F:isomerase activity"/>
    <property type="evidence" value="ECO:0007669"/>
    <property type="project" value="UniProtKB-KW"/>
</dbReference>
<organism evidence="1">
    <name type="scientific">Clostridioides difficile</name>
    <name type="common">Peptoclostridium difficile</name>
    <dbReference type="NCBI Taxonomy" id="1496"/>
    <lineage>
        <taxon>Bacteria</taxon>
        <taxon>Bacillati</taxon>
        <taxon>Bacillota</taxon>
        <taxon>Clostridia</taxon>
        <taxon>Peptostreptococcales</taxon>
        <taxon>Peptostreptococcaceae</taxon>
        <taxon>Clostridioides</taxon>
    </lineage>
</organism>
<proteinExistence type="predicted"/>
<dbReference type="EMBL" id="UFWD01000001">
    <property type="protein sequence ID" value="SUY25633.1"/>
    <property type="molecule type" value="Genomic_DNA"/>
</dbReference>
<dbReference type="AlphaFoldDB" id="A0A381IBX0"/>
<gene>
    <name evidence="1" type="ORF">NCTC13307_02992</name>
</gene>
<evidence type="ECO:0000313" key="1">
    <source>
        <dbReference type="EMBL" id="SUY25633.1"/>
    </source>
</evidence>
<name>A0A381IBX0_CLODI</name>
<accession>A0A381IBX0</accession>
<keyword evidence="1" id="KW-0413">Isomerase</keyword>